<dbReference type="EMBL" id="KL584705">
    <property type="protein sequence ID" value="KEQ75686.1"/>
    <property type="molecule type" value="Genomic_DNA"/>
</dbReference>
<gene>
    <name evidence="2" type="ORF">M436DRAFT_80087</name>
</gene>
<dbReference type="HOGENOM" id="CLU_731550_0_0_1"/>
<evidence type="ECO:0000313" key="3">
    <source>
        <dbReference type="Proteomes" id="UP000027730"/>
    </source>
</evidence>
<feature type="region of interest" description="Disordered" evidence="1">
    <location>
        <begin position="158"/>
        <end position="180"/>
    </location>
</feature>
<organism evidence="2 3">
    <name type="scientific">Aureobasidium namibiae CBS 147.97</name>
    <dbReference type="NCBI Taxonomy" id="1043004"/>
    <lineage>
        <taxon>Eukaryota</taxon>
        <taxon>Fungi</taxon>
        <taxon>Dikarya</taxon>
        <taxon>Ascomycota</taxon>
        <taxon>Pezizomycotina</taxon>
        <taxon>Dothideomycetes</taxon>
        <taxon>Dothideomycetidae</taxon>
        <taxon>Dothideales</taxon>
        <taxon>Saccotheciaceae</taxon>
        <taxon>Aureobasidium</taxon>
    </lineage>
</organism>
<dbReference type="GeneID" id="25416546"/>
<evidence type="ECO:0000256" key="1">
    <source>
        <dbReference type="SAM" id="MobiDB-lite"/>
    </source>
</evidence>
<dbReference type="Proteomes" id="UP000027730">
    <property type="component" value="Unassembled WGS sequence"/>
</dbReference>
<feature type="compositionally biased region" description="Basic and acidic residues" evidence="1">
    <location>
        <begin position="166"/>
        <end position="180"/>
    </location>
</feature>
<protein>
    <submittedName>
        <fullName evidence="2">Uncharacterized protein</fullName>
    </submittedName>
</protein>
<evidence type="ECO:0000313" key="2">
    <source>
        <dbReference type="EMBL" id="KEQ75686.1"/>
    </source>
</evidence>
<proteinExistence type="predicted"/>
<keyword evidence="3" id="KW-1185">Reference proteome</keyword>
<name>A0A074XM89_9PEZI</name>
<dbReference type="AlphaFoldDB" id="A0A074XM89"/>
<sequence>MTGFDWLEDIGMSGLSLDNTAMASLVNGDDETGGDSLWLPTTLNSHEYIDQMPEHGDVSSDAHMSYGAEEYGIHAPGCVQSYVLGPSTPVEPGYCCRTNMYRDQWTPSELPPIPRSMPRRRLSIQADTNDTMQTVSNECPSTVSDDAFSATSSMTLQGGEMSQLQSDEKSGGDHGDTDDRRQALYGQEQELLQDFINLGETLQQLEISIDAFYLEGHDATSLPTLVHNICCMNTELQNSFNSLHLKLCALHEEAAQLGVTVKAANKKAWNLKTGIRDMDLNTLLTDLEPYRIFYSQSEAMYTPIQVPLQQESLHQYSHVRSAYEVPMEEHPSYSHGGDYLRASFYPDDTSHSPAADMHVVPPRHAGWHGPSVDHASDH</sequence>
<reference evidence="2 3" key="1">
    <citation type="journal article" date="2014" name="BMC Genomics">
        <title>Genome sequencing of four Aureobasidium pullulans varieties: biotechnological potential, stress tolerance, and description of new species.</title>
        <authorList>
            <person name="Gostin Ar C."/>
            <person name="Ohm R.A."/>
            <person name="Kogej T."/>
            <person name="Sonjak S."/>
            <person name="Turk M."/>
            <person name="Zajc J."/>
            <person name="Zalar P."/>
            <person name="Grube M."/>
            <person name="Sun H."/>
            <person name="Han J."/>
            <person name="Sharma A."/>
            <person name="Chiniquy J."/>
            <person name="Ngan C.Y."/>
            <person name="Lipzen A."/>
            <person name="Barry K."/>
            <person name="Grigoriev I.V."/>
            <person name="Gunde-Cimerman N."/>
        </authorList>
    </citation>
    <scope>NUCLEOTIDE SEQUENCE [LARGE SCALE GENOMIC DNA]</scope>
    <source>
        <strain evidence="2 3">CBS 147.97</strain>
    </source>
</reference>
<dbReference type="RefSeq" id="XP_013429901.1">
    <property type="nucleotide sequence ID" value="XM_013574447.1"/>
</dbReference>
<accession>A0A074XM89</accession>
<feature type="region of interest" description="Disordered" evidence="1">
    <location>
        <begin position="352"/>
        <end position="378"/>
    </location>
</feature>